<keyword evidence="3" id="KW-1185">Reference proteome</keyword>
<dbReference type="InterPro" id="IPR051599">
    <property type="entry name" value="Cell_Envelope_Assoc"/>
</dbReference>
<dbReference type="EMBL" id="UFSO01000002">
    <property type="protein sequence ID" value="SSY70716.1"/>
    <property type="molecule type" value="Genomic_DNA"/>
</dbReference>
<dbReference type="Pfam" id="PF02698">
    <property type="entry name" value="DUF218"/>
    <property type="match status" value="1"/>
</dbReference>
<dbReference type="CDD" id="cd06259">
    <property type="entry name" value="YdcF-like"/>
    <property type="match status" value="1"/>
</dbReference>
<evidence type="ECO:0000313" key="3">
    <source>
        <dbReference type="Proteomes" id="UP000254209"/>
    </source>
</evidence>
<sequence>MIMPLKYKNFLLETPIFMRKLIKLILKLFGLVLLAGVLLVVFSAWQVYDYAQHKRPLPEQADAVVVLGAAAYGNNPSPVFRERINYGIELYRQKKVKKIIFTGGTPVAGYPTEAEVAQRYARQKFRISQKDIILENESNNTYDNLRYTRTLLRLNHLQRVIVVSDPDHLARAQAMADALGIDATVAATPTSLYYGQRKKRLQFMLQEALSLSYFRLATLFQAA</sequence>
<gene>
    <name evidence="2" type="ORF">NCTC10283_00825</name>
</gene>
<dbReference type="GO" id="GO:0005886">
    <property type="term" value="C:plasma membrane"/>
    <property type="evidence" value="ECO:0007669"/>
    <property type="project" value="TreeGrafter"/>
</dbReference>
<protein>
    <submittedName>
        <fullName evidence="2">DUF218 domain</fullName>
    </submittedName>
</protein>
<dbReference type="STRING" id="1120980.GCA_000745955_01239"/>
<dbReference type="PANTHER" id="PTHR30336">
    <property type="entry name" value="INNER MEMBRANE PROTEIN, PROBABLE PERMEASE"/>
    <property type="match status" value="1"/>
</dbReference>
<evidence type="ECO:0000259" key="1">
    <source>
        <dbReference type="Pfam" id="PF02698"/>
    </source>
</evidence>
<evidence type="ECO:0000313" key="2">
    <source>
        <dbReference type="EMBL" id="SSY70716.1"/>
    </source>
</evidence>
<feature type="domain" description="DUF218" evidence="1">
    <location>
        <begin position="62"/>
        <end position="200"/>
    </location>
</feature>
<dbReference type="Gene3D" id="3.40.50.620">
    <property type="entry name" value="HUPs"/>
    <property type="match status" value="1"/>
</dbReference>
<dbReference type="Proteomes" id="UP000254209">
    <property type="component" value="Unassembled WGS sequence"/>
</dbReference>
<dbReference type="PANTHER" id="PTHR30336:SF20">
    <property type="entry name" value="DUF218 DOMAIN-CONTAINING PROTEIN"/>
    <property type="match status" value="1"/>
</dbReference>
<dbReference type="InterPro" id="IPR003848">
    <property type="entry name" value="DUF218"/>
</dbReference>
<proteinExistence type="predicted"/>
<accession>A0A376BM12</accession>
<reference evidence="2 3" key="1">
    <citation type="submission" date="2018-06" db="EMBL/GenBank/DDBJ databases">
        <authorList>
            <consortium name="Pathogen Informatics"/>
            <person name="Doyle S."/>
        </authorList>
    </citation>
    <scope>NUCLEOTIDE SEQUENCE [LARGE SCALE GENOMIC DNA]</scope>
    <source>
        <strain evidence="2 3">NCTC10283</strain>
    </source>
</reference>
<dbReference type="InterPro" id="IPR014729">
    <property type="entry name" value="Rossmann-like_a/b/a_fold"/>
</dbReference>
<organism evidence="2 3">
    <name type="scientific">Alysiella crassa</name>
    <dbReference type="NCBI Taxonomy" id="153491"/>
    <lineage>
        <taxon>Bacteria</taxon>
        <taxon>Pseudomonadati</taxon>
        <taxon>Pseudomonadota</taxon>
        <taxon>Betaproteobacteria</taxon>
        <taxon>Neisseriales</taxon>
        <taxon>Neisseriaceae</taxon>
        <taxon>Alysiella</taxon>
    </lineage>
</organism>
<dbReference type="RefSeq" id="WP_244773280.1">
    <property type="nucleotide sequence ID" value="NZ_CP091519.2"/>
</dbReference>
<dbReference type="AlphaFoldDB" id="A0A376BM12"/>
<name>A0A376BM12_9NEIS</name>